<sequence length="391" mass="41911">MNTEGSQKGYRSAADKAREELDVIVAGAGMVGAAIAYGLAGLGQRVLLIDGADTDYRAAKANFGLVWLQGKGLNHPHYQRLSYRSVRQWPAFARELQEESGVDLHYERRGGLHFCLGEAELEARAARMQAWLRQAPEVGECVSILPRDALLRRYPGLALGPEVSGASVGELDGHANPLRLLAALQSGFQRRGGQLWGNSPVHGIRALSGGGFEVEAGTRRARAARLVIAAGLGSIRLGPMVGLDVPLRPQRGQILVTERLAPILPVPANGIRQTGEGTVMVGLTQEEVGFDLSTTTDAAVRMSRNALRVLPALAQARLVRQWSCLRVMTPDGCPVYASSQHFPGAYIALCHSGVTLAAVHAGEYARSLAAGAPPSFLDVFHHERFNVQKVA</sequence>
<keyword evidence="2" id="KW-0472">Membrane</keyword>
<evidence type="ECO:0000313" key="5">
    <source>
        <dbReference type="Proteomes" id="UP000026682"/>
    </source>
</evidence>
<accession>A0A158M4R0</accession>
<gene>
    <name evidence="4" type="ORF">L497_2578</name>
</gene>
<evidence type="ECO:0000313" key="4">
    <source>
        <dbReference type="EMBL" id="KAK91070.1"/>
    </source>
</evidence>
<evidence type="ECO:0000256" key="1">
    <source>
        <dbReference type="ARBA" id="ARBA00023002"/>
    </source>
</evidence>
<dbReference type="InterPro" id="IPR006076">
    <property type="entry name" value="FAD-dep_OxRdtase"/>
</dbReference>
<reference evidence="4 5" key="1">
    <citation type="submission" date="2014-03" db="EMBL/GenBank/DDBJ databases">
        <title>Genome sequence of Bordetella holmseii.</title>
        <authorList>
            <person name="Harvill E."/>
            <person name="Goodfield L.L."/>
            <person name="Ivanov Y."/>
            <person name="Meyer J.A."/>
            <person name="Newth C."/>
            <person name="Cassiday P."/>
            <person name="Tondella M.L."/>
            <person name="Liao P."/>
            <person name="Zimmerman J."/>
            <person name="Meert K."/>
            <person name="Wessel D."/>
            <person name="Berger J."/>
            <person name="Dean J.M."/>
            <person name="Holubkov R."/>
            <person name="Burr J."/>
            <person name="Liu T."/>
            <person name="Brinkac L.M."/>
            <person name="Sanka R."/>
            <person name="Kim M."/>
            <person name="Losada L."/>
        </authorList>
    </citation>
    <scope>NUCLEOTIDE SEQUENCE [LARGE SCALE GENOMIC DNA]</scope>
    <source>
        <strain evidence="4 5">CDC-H585-BH</strain>
    </source>
</reference>
<dbReference type="STRING" id="35814.BBB42_15850"/>
<feature type="transmembrane region" description="Helical" evidence="2">
    <location>
        <begin position="21"/>
        <end position="40"/>
    </location>
</feature>
<dbReference type="SUPFAM" id="SSF54373">
    <property type="entry name" value="FAD-linked reductases, C-terminal domain"/>
    <property type="match status" value="1"/>
</dbReference>
<organism evidence="4 5">
    <name type="scientific">Bordetella holmesii CDC-H585-BH</name>
    <dbReference type="NCBI Taxonomy" id="1331206"/>
    <lineage>
        <taxon>Bacteria</taxon>
        <taxon>Pseudomonadati</taxon>
        <taxon>Pseudomonadota</taxon>
        <taxon>Betaproteobacteria</taxon>
        <taxon>Burkholderiales</taxon>
        <taxon>Alcaligenaceae</taxon>
        <taxon>Bordetella</taxon>
    </lineage>
</organism>
<dbReference type="Pfam" id="PF01266">
    <property type="entry name" value="DAO"/>
    <property type="match status" value="1"/>
</dbReference>
<comment type="caution">
    <text evidence="4">The sequence shown here is derived from an EMBL/GenBank/DDBJ whole genome shotgun (WGS) entry which is preliminary data.</text>
</comment>
<dbReference type="GO" id="GO:0016491">
    <property type="term" value="F:oxidoreductase activity"/>
    <property type="evidence" value="ECO:0007669"/>
    <property type="project" value="UniProtKB-KW"/>
</dbReference>
<dbReference type="Gene3D" id="3.50.50.60">
    <property type="entry name" value="FAD/NAD(P)-binding domain"/>
    <property type="match status" value="1"/>
</dbReference>
<dbReference type="Gene3D" id="3.30.9.10">
    <property type="entry name" value="D-Amino Acid Oxidase, subunit A, domain 2"/>
    <property type="match status" value="1"/>
</dbReference>
<proteinExistence type="predicted"/>
<dbReference type="SUPFAM" id="SSF51905">
    <property type="entry name" value="FAD/NAD(P)-binding domain"/>
    <property type="match status" value="1"/>
</dbReference>
<feature type="domain" description="FAD dependent oxidoreductase" evidence="3">
    <location>
        <begin position="22"/>
        <end position="363"/>
    </location>
</feature>
<evidence type="ECO:0000256" key="2">
    <source>
        <dbReference type="SAM" id="Phobius"/>
    </source>
</evidence>
<protein>
    <submittedName>
        <fullName evidence="4">FAD dependent oxidoreductase</fullName>
    </submittedName>
</protein>
<name>A0A158M4R0_9BORD</name>
<dbReference type="InterPro" id="IPR036188">
    <property type="entry name" value="FAD/NAD-bd_sf"/>
</dbReference>
<keyword evidence="1" id="KW-0560">Oxidoreductase</keyword>
<keyword evidence="2" id="KW-0812">Transmembrane</keyword>
<dbReference type="PANTHER" id="PTHR13847">
    <property type="entry name" value="SARCOSINE DEHYDROGENASE-RELATED"/>
    <property type="match status" value="1"/>
</dbReference>
<evidence type="ECO:0000259" key="3">
    <source>
        <dbReference type="Pfam" id="PF01266"/>
    </source>
</evidence>
<dbReference type="GO" id="GO:0005737">
    <property type="term" value="C:cytoplasm"/>
    <property type="evidence" value="ECO:0007669"/>
    <property type="project" value="TreeGrafter"/>
</dbReference>
<dbReference type="EMBL" id="JFZZ01000065">
    <property type="protein sequence ID" value="KAK91070.1"/>
    <property type="molecule type" value="Genomic_DNA"/>
</dbReference>
<dbReference type="PATRIC" id="fig|1331206.3.peg.1722"/>
<dbReference type="Proteomes" id="UP000026682">
    <property type="component" value="Unassembled WGS sequence"/>
</dbReference>
<dbReference type="AlphaFoldDB" id="A0A158M4R0"/>
<keyword evidence="2" id="KW-1133">Transmembrane helix</keyword>